<feature type="region of interest" description="Disordered" evidence="1">
    <location>
        <begin position="336"/>
        <end position="355"/>
    </location>
</feature>
<evidence type="ECO:0000313" key="3">
    <source>
        <dbReference type="Proteomes" id="UP000078492"/>
    </source>
</evidence>
<feature type="compositionally biased region" description="Basic and acidic residues" evidence="1">
    <location>
        <begin position="379"/>
        <end position="396"/>
    </location>
</feature>
<feature type="compositionally biased region" description="Basic and acidic residues" evidence="1">
    <location>
        <begin position="422"/>
        <end position="443"/>
    </location>
</feature>
<dbReference type="AlphaFoldDB" id="A0A195DV08"/>
<dbReference type="Proteomes" id="UP000078492">
    <property type="component" value="Unassembled WGS sequence"/>
</dbReference>
<feature type="region of interest" description="Disordered" evidence="1">
    <location>
        <begin position="589"/>
        <end position="612"/>
    </location>
</feature>
<feature type="compositionally biased region" description="Basic residues" evidence="1">
    <location>
        <begin position="594"/>
        <end position="604"/>
    </location>
</feature>
<evidence type="ECO:0000313" key="2">
    <source>
        <dbReference type="EMBL" id="KYN16399.1"/>
    </source>
</evidence>
<protein>
    <submittedName>
        <fullName evidence="2">Uncharacterized protein</fullName>
    </submittedName>
</protein>
<name>A0A195DV08_9HYME</name>
<accession>A0A195DV08</accession>
<feature type="region of interest" description="Disordered" evidence="1">
    <location>
        <begin position="363"/>
        <end position="396"/>
    </location>
</feature>
<evidence type="ECO:0000256" key="1">
    <source>
        <dbReference type="SAM" id="MobiDB-lite"/>
    </source>
</evidence>
<proteinExistence type="predicted"/>
<gene>
    <name evidence="2" type="ORF">ALC57_11269</name>
</gene>
<sequence>MQTINLFRIDLPHNKLPHFTFLQGIITRSITCTLRMQLKACPACTRKNLAGKSSDVDTESRGARTVSLYKSGSRGYLRQRSDVACALVHVHREERKLQEKGSYSGIKLMTDNSNRSQYDRAKRNFHARYIYQHYEPKTTIFSLSENLRRASFSKATAERIPLRSSPAENFFVSCIYKESNYEFLTFAVNQFTITRGFPARSAIREIGADYAFQIDRENSSGYRFAAPFRDAFKRRNELRRHVGFASETSQPVAQFGLSLPLGDGLHNTAFDLSFDLLVSPVSLITFSLQEFWHCKAKRLSRSTARTYVRVSSDLQVKRVQPVALFALLIERKKNSFDGKDSVESPDGRPIVNVDEEKRTVEEARKTVEEGIQVSRRRRAREENSRGHKSRDGEGRFRWKVEESRGVRGELGGAAITGMVEGEEYRWRQETGRPEGGRREDGKGGGRTFKNSPSERSSRRLEYLRVPDEKIDRPEAACLKIIAAMFRRGEVADEPPTYRHIFVHVKKLRLQRGLYPLSYTRHGTIFHRGTSDNIVNLASVKYQKRKRTVGVDGRPVMNNRALYEKVLATQEGQMPLRKRRPLFTLKLQKTSSHLAPKRRRSRRPRSRPDWSNSKTFELNSKLLLSR</sequence>
<reference evidence="2 3" key="1">
    <citation type="submission" date="2015-09" db="EMBL/GenBank/DDBJ databases">
        <title>Trachymyrmex cornetzi WGS genome.</title>
        <authorList>
            <person name="Nygaard S."/>
            <person name="Hu H."/>
            <person name="Boomsma J."/>
            <person name="Zhang G."/>
        </authorList>
    </citation>
    <scope>NUCLEOTIDE SEQUENCE [LARGE SCALE GENOMIC DNA]</scope>
    <source>
        <strain evidence="2">Tcor2-1</strain>
        <tissue evidence="2">Whole body</tissue>
    </source>
</reference>
<dbReference type="EMBL" id="KQ980341">
    <property type="protein sequence ID" value="KYN16399.1"/>
    <property type="molecule type" value="Genomic_DNA"/>
</dbReference>
<keyword evidence="3" id="KW-1185">Reference proteome</keyword>
<organism evidence="2 3">
    <name type="scientific">Trachymyrmex cornetzi</name>
    <dbReference type="NCBI Taxonomy" id="471704"/>
    <lineage>
        <taxon>Eukaryota</taxon>
        <taxon>Metazoa</taxon>
        <taxon>Ecdysozoa</taxon>
        <taxon>Arthropoda</taxon>
        <taxon>Hexapoda</taxon>
        <taxon>Insecta</taxon>
        <taxon>Pterygota</taxon>
        <taxon>Neoptera</taxon>
        <taxon>Endopterygota</taxon>
        <taxon>Hymenoptera</taxon>
        <taxon>Apocrita</taxon>
        <taxon>Aculeata</taxon>
        <taxon>Formicoidea</taxon>
        <taxon>Formicidae</taxon>
        <taxon>Myrmicinae</taxon>
        <taxon>Trachymyrmex</taxon>
    </lineage>
</organism>
<feature type="compositionally biased region" description="Basic and acidic residues" evidence="1">
    <location>
        <begin position="336"/>
        <end position="346"/>
    </location>
</feature>
<feature type="region of interest" description="Disordered" evidence="1">
    <location>
        <begin position="421"/>
        <end position="459"/>
    </location>
</feature>